<accession>A0A244CW52</accession>
<dbReference type="OrthoDB" id="9786188at2"/>
<feature type="domain" description="SGNH hydrolase-type esterase" evidence="1">
    <location>
        <begin position="30"/>
        <end position="187"/>
    </location>
</feature>
<name>A0A244CW52_PSEDV</name>
<dbReference type="PANTHER" id="PTHR30383:SF24">
    <property type="entry name" value="THIOESTERASE 1_PROTEASE 1_LYSOPHOSPHOLIPASE L1"/>
    <property type="match status" value="1"/>
</dbReference>
<dbReference type="SUPFAM" id="SSF52266">
    <property type="entry name" value="SGNH hydrolase"/>
    <property type="match status" value="1"/>
</dbReference>
<dbReference type="InterPro" id="IPR013830">
    <property type="entry name" value="SGNH_hydro"/>
</dbReference>
<dbReference type="EMBL" id="MWPV01000001">
    <property type="protein sequence ID" value="OUL59656.1"/>
    <property type="molecule type" value="Genomic_DNA"/>
</dbReference>
<evidence type="ECO:0000313" key="2">
    <source>
        <dbReference type="EMBL" id="OUL59656.1"/>
    </source>
</evidence>
<dbReference type="Proteomes" id="UP000194841">
    <property type="component" value="Unassembled WGS sequence"/>
</dbReference>
<sequence>MTPKIIRFFIFVILLSNPAISFAKQTVLIIGDSLSAAYGMKQHQGWVKLLQDKYQQSHPELTLVNASVSGQTSGNALLTLAGHLEQTQPTHVLIELGANDGLRGFPIKGLQKDLTALVEQSHAFGAHVALMEIHITPNLGPRYTQMFTASFEKVAFATESYLMPFFMLEVADDPSLMQNDNLHPNVQAQPIIRDFMSKEINKWLEKTTN</sequence>
<dbReference type="CDD" id="cd01822">
    <property type="entry name" value="Lysophospholipase_L1_like"/>
    <property type="match status" value="1"/>
</dbReference>
<evidence type="ECO:0000313" key="3">
    <source>
        <dbReference type="Proteomes" id="UP000194841"/>
    </source>
</evidence>
<reference evidence="2 3" key="1">
    <citation type="submission" date="2017-02" db="EMBL/GenBank/DDBJ databases">
        <title>Pseudoalteromonas ulvae TC14 Genome.</title>
        <authorList>
            <person name="Molmeret M."/>
        </authorList>
    </citation>
    <scope>NUCLEOTIDE SEQUENCE [LARGE SCALE GENOMIC DNA]</scope>
    <source>
        <strain evidence="2">TC14</strain>
    </source>
</reference>
<organism evidence="2 3">
    <name type="scientific">Pseudoalteromonas ulvae</name>
    <dbReference type="NCBI Taxonomy" id="107327"/>
    <lineage>
        <taxon>Bacteria</taxon>
        <taxon>Pseudomonadati</taxon>
        <taxon>Pseudomonadota</taxon>
        <taxon>Gammaproteobacteria</taxon>
        <taxon>Alteromonadales</taxon>
        <taxon>Pseudoalteromonadaceae</taxon>
        <taxon>Pseudoalteromonas</taxon>
    </lineage>
</organism>
<comment type="caution">
    <text evidence="2">The sequence shown here is derived from an EMBL/GenBank/DDBJ whole genome shotgun (WGS) entry which is preliminary data.</text>
</comment>
<keyword evidence="3" id="KW-1185">Reference proteome</keyword>
<proteinExistence type="predicted"/>
<dbReference type="PANTHER" id="PTHR30383">
    <property type="entry name" value="THIOESTERASE 1/PROTEASE 1/LYSOPHOSPHOLIPASE L1"/>
    <property type="match status" value="1"/>
</dbReference>
<dbReference type="Pfam" id="PF13472">
    <property type="entry name" value="Lipase_GDSL_2"/>
    <property type="match status" value="1"/>
</dbReference>
<dbReference type="GO" id="GO:0004622">
    <property type="term" value="F:phosphatidylcholine lysophospholipase activity"/>
    <property type="evidence" value="ECO:0007669"/>
    <property type="project" value="TreeGrafter"/>
</dbReference>
<evidence type="ECO:0000259" key="1">
    <source>
        <dbReference type="Pfam" id="PF13472"/>
    </source>
</evidence>
<dbReference type="InterPro" id="IPR036514">
    <property type="entry name" value="SGNH_hydro_sf"/>
</dbReference>
<dbReference type="InterPro" id="IPR051532">
    <property type="entry name" value="Ester_Hydrolysis_Enzymes"/>
</dbReference>
<gene>
    <name evidence="2" type="ORF">B1199_05340</name>
</gene>
<dbReference type="AlphaFoldDB" id="A0A244CW52"/>
<dbReference type="RefSeq" id="WP_086743046.1">
    <property type="nucleotide sequence ID" value="NZ_MWPV01000001.1"/>
</dbReference>
<protein>
    <submittedName>
        <fullName evidence="2">Arylesterase</fullName>
    </submittedName>
</protein>
<dbReference type="Gene3D" id="3.40.50.1110">
    <property type="entry name" value="SGNH hydrolase"/>
    <property type="match status" value="1"/>
</dbReference>